<dbReference type="SUPFAM" id="SSF51735">
    <property type="entry name" value="NAD(P)-binding Rossmann-fold domains"/>
    <property type="match status" value="1"/>
</dbReference>
<dbReference type="InterPro" id="IPR020904">
    <property type="entry name" value="Sc_DH/Rdtase_CS"/>
</dbReference>
<dbReference type="InterPro" id="IPR002347">
    <property type="entry name" value="SDR_fam"/>
</dbReference>
<dbReference type="PANTHER" id="PTHR43963:SF4">
    <property type="entry name" value="CARBONYL REDUCTASE (NADPH)"/>
    <property type="match status" value="1"/>
</dbReference>
<evidence type="ECO:0000256" key="2">
    <source>
        <dbReference type="ARBA" id="ARBA00022857"/>
    </source>
</evidence>
<dbReference type="Gene3D" id="3.40.50.720">
    <property type="entry name" value="NAD(P)-binding Rossmann-like Domain"/>
    <property type="match status" value="1"/>
</dbReference>
<dbReference type="Pfam" id="PF00106">
    <property type="entry name" value="adh_short"/>
    <property type="match status" value="2"/>
</dbReference>
<dbReference type="InterPro" id="IPR045313">
    <property type="entry name" value="CBR1-like"/>
</dbReference>
<dbReference type="InterPro" id="IPR036291">
    <property type="entry name" value="NAD(P)-bd_dom_sf"/>
</dbReference>
<comment type="similarity">
    <text evidence="1 5">Belongs to the short-chain dehydrogenases/reductases (SDR) family.</text>
</comment>
<gene>
    <name evidence="6" type="ORF">OXX778_LOCUS11863</name>
</gene>
<reference evidence="6" key="1">
    <citation type="submission" date="2021-02" db="EMBL/GenBank/DDBJ databases">
        <authorList>
            <person name="Nowell W R."/>
        </authorList>
    </citation>
    <scope>NUCLEOTIDE SEQUENCE</scope>
    <source>
        <strain evidence="6">Ploen Becks lab</strain>
    </source>
</reference>
<dbReference type="PROSITE" id="PS00061">
    <property type="entry name" value="ADH_SHORT"/>
    <property type="match status" value="1"/>
</dbReference>
<dbReference type="EMBL" id="CAJNOC010002063">
    <property type="protein sequence ID" value="CAF0910227.1"/>
    <property type="molecule type" value="Genomic_DNA"/>
</dbReference>
<evidence type="ECO:0000256" key="3">
    <source>
        <dbReference type="ARBA" id="ARBA00023002"/>
    </source>
</evidence>
<comment type="caution">
    <text evidence="6">The sequence shown here is derived from an EMBL/GenBank/DDBJ whole genome shotgun (WGS) entry which is preliminary data.</text>
</comment>
<evidence type="ECO:0000256" key="4">
    <source>
        <dbReference type="ARBA" id="ARBA00026118"/>
    </source>
</evidence>
<evidence type="ECO:0000313" key="6">
    <source>
        <dbReference type="EMBL" id="CAF0910227.1"/>
    </source>
</evidence>
<dbReference type="OrthoDB" id="7289984at2759"/>
<keyword evidence="7" id="KW-1185">Reference proteome</keyword>
<protein>
    <recommendedName>
        <fullName evidence="4">carbonyl reductase (NADPH)</fullName>
        <ecNumber evidence="4">1.1.1.184</ecNumber>
    </recommendedName>
</protein>
<dbReference type="EC" id="1.1.1.184" evidence="4"/>
<sequence>MSKVAVVTGANKGIGFAIVKSLAKQYPGTVYLTARNEELGLKAVRELESQGLKVSFHQLDIENLESINRFAKYIKEKHQGLDLLVNNAAIAYKVSDPAPFSEQAKNTIRTNFTATLHLCDALFPLLRPHARVVNVSSRGGMLNIVKDAEFRNKFIKEDLTVKELTSLLDEFVELSRLGKNEHICKSAYGMSKVGLTALTRIQQREFDRDERKDIIVNAACPGFVATDMSSHRGQLTPDQGAETPVYLSLLPEKWTGPKGLLWAEKNVVDWTDLSWTWK</sequence>
<evidence type="ECO:0000256" key="1">
    <source>
        <dbReference type="ARBA" id="ARBA00006484"/>
    </source>
</evidence>
<dbReference type="Proteomes" id="UP000663879">
    <property type="component" value="Unassembled WGS sequence"/>
</dbReference>
<keyword evidence="3" id="KW-0560">Oxidoreductase</keyword>
<evidence type="ECO:0000256" key="5">
    <source>
        <dbReference type="RuleBase" id="RU000363"/>
    </source>
</evidence>
<accession>A0A814ACA7</accession>
<dbReference type="PRINTS" id="PR00080">
    <property type="entry name" value="SDRFAMILY"/>
</dbReference>
<dbReference type="PANTHER" id="PTHR43963">
    <property type="entry name" value="CARBONYL REDUCTASE 1-RELATED"/>
    <property type="match status" value="1"/>
</dbReference>
<dbReference type="PRINTS" id="PR00081">
    <property type="entry name" value="GDHRDH"/>
</dbReference>
<name>A0A814ACA7_9BILA</name>
<dbReference type="CDD" id="cd05324">
    <property type="entry name" value="carb_red_PTCR-like_SDR_c"/>
    <property type="match status" value="1"/>
</dbReference>
<dbReference type="GO" id="GO:0004090">
    <property type="term" value="F:carbonyl reductase (NADPH) activity"/>
    <property type="evidence" value="ECO:0007669"/>
    <property type="project" value="UniProtKB-EC"/>
</dbReference>
<evidence type="ECO:0000313" key="7">
    <source>
        <dbReference type="Proteomes" id="UP000663879"/>
    </source>
</evidence>
<proteinExistence type="inferred from homology"/>
<organism evidence="6 7">
    <name type="scientific">Brachionus calyciflorus</name>
    <dbReference type="NCBI Taxonomy" id="104777"/>
    <lineage>
        <taxon>Eukaryota</taxon>
        <taxon>Metazoa</taxon>
        <taxon>Spiralia</taxon>
        <taxon>Gnathifera</taxon>
        <taxon>Rotifera</taxon>
        <taxon>Eurotatoria</taxon>
        <taxon>Monogononta</taxon>
        <taxon>Pseudotrocha</taxon>
        <taxon>Ploima</taxon>
        <taxon>Brachionidae</taxon>
        <taxon>Brachionus</taxon>
    </lineage>
</organism>
<dbReference type="AlphaFoldDB" id="A0A814ACA7"/>
<keyword evidence="2" id="KW-0521">NADP</keyword>